<feature type="signal peptide" evidence="2">
    <location>
        <begin position="1"/>
        <end position="18"/>
    </location>
</feature>
<gene>
    <name evidence="3" type="ORF">H9867_02660</name>
</gene>
<feature type="region of interest" description="Disordered" evidence="1">
    <location>
        <begin position="21"/>
        <end position="58"/>
    </location>
</feature>
<dbReference type="SUPFAM" id="SSF50969">
    <property type="entry name" value="YVTN repeat-like/Quinoprotein amine dehydrogenase"/>
    <property type="match status" value="1"/>
</dbReference>
<dbReference type="InterPro" id="IPR015943">
    <property type="entry name" value="WD40/YVTN_repeat-like_dom_sf"/>
</dbReference>
<feature type="chain" id="PRO_5038854571" description="Secreted protein" evidence="2">
    <location>
        <begin position="19"/>
        <end position="432"/>
    </location>
</feature>
<evidence type="ECO:0008006" key="5">
    <source>
        <dbReference type="Google" id="ProtNLM"/>
    </source>
</evidence>
<reference evidence="3" key="2">
    <citation type="submission" date="2021-04" db="EMBL/GenBank/DDBJ databases">
        <authorList>
            <person name="Gilroy R."/>
        </authorList>
    </citation>
    <scope>NUCLEOTIDE SEQUENCE</scope>
    <source>
        <strain evidence="3">4376</strain>
    </source>
</reference>
<organism evidence="3 4">
    <name type="scientific">Candidatus Corynebacterium gallistercoris</name>
    <dbReference type="NCBI Taxonomy" id="2838530"/>
    <lineage>
        <taxon>Bacteria</taxon>
        <taxon>Bacillati</taxon>
        <taxon>Actinomycetota</taxon>
        <taxon>Actinomycetes</taxon>
        <taxon>Mycobacteriales</taxon>
        <taxon>Corynebacteriaceae</taxon>
        <taxon>Corynebacterium</taxon>
    </lineage>
</organism>
<proteinExistence type="predicted"/>
<keyword evidence="2" id="KW-0732">Signal</keyword>
<evidence type="ECO:0000256" key="2">
    <source>
        <dbReference type="SAM" id="SignalP"/>
    </source>
</evidence>
<dbReference type="EMBL" id="DXFZ01000033">
    <property type="protein sequence ID" value="HIW95380.1"/>
    <property type="molecule type" value="Genomic_DNA"/>
</dbReference>
<evidence type="ECO:0000313" key="3">
    <source>
        <dbReference type="EMBL" id="HIW95380.1"/>
    </source>
</evidence>
<name>A0A9D1RXE3_9CORY</name>
<sequence length="432" mass="45956">MKRTRIAAALALSGLALAACGQNTGNPTSEENKAGESAVASPTKERNPEEASGPTPRLVATYDGGILTLDADSLEVIDDTKLEGFNRLNPAGDGRTVLVSTSDGFRAFDTGVWTEPHGDHTHSYQMPPLLTDTTYEAKKPGHVVPHDGRTLLFGDGDGSIQELDVSDLKRAYQHNKLAKAKEIAEVTPHHGVAVALPDGGMIHTMGTEDERHTVVAKDKDGQEIAKAENCPGVHGEAVAADGVVLVGCQDGVLIFTGAHDHGDHSHPAEFRKVTSPDSYGRIGNQAGHEDSPVVLGDYKVKKDPEKVENPTRVSLTNTKTGELKLVDVEASYSFRSLGRGPNGEALVLGDDGKLRVIDPESGEVTGAYPVTKAWKEPEEWQEARPTLFVQGDVAYVTEPAAKKIHAVDIATGHVIKSVDTPESLNELTGVKG</sequence>
<dbReference type="Gene3D" id="2.130.10.10">
    <property type="entry name" value="YVTN repeat-like/Quinoprotein amine dehydrogenase"/>
    <property type="match status" value="2"/>
</dbReference>
<comment type="caution">
    <text evidence="3">The sequence shown here is derived from an EMBL/GenBank/DDBJ whole genome shotgun (WGS) entry which is preliminary data.</text>
</comment>
<protein>
    <recommendedName>
        <fullName evidence="5">Secreted protein</fullName>
    </recommendedName>
</protein>
<accession>A0A9D1RXE3</accession>
<evidence type="ECO:0000256" key="1">
    <source>
        <dbReference type="SAM" id="MobiDB-lite"/>
    </source>
</evidence>
<reference evidence="3" key="1">
    <citation type="journal article" date="2021" name="PeerJ">
        <title>Extensive microbial diversity within the chicken gut microbiome revealed by metagenomics and culture.</title>
        <authorList>
            <person name="Gilroy R."/>
            <person name="Ravi A."/>
            <person name="Getino M."/>
            <person name="Pursley I."/>
            <person name="Horton D.L."/>
            <person name="Alikhan N.F."/>
            <person name="Baker D."/>
            <person name="Gharbi K."/>
            <person name="Hall N."/>
            <person name="Watson M."/>
            <person name="Adriaenssens E.M."/>
            <person name="Foster-Nyarko E."/>
            <person name="Jarju S."/>
            <person name="Secka A."/>
            <person name="Antonio M."/>
            <person name="Oren A."/>
            <person name="Chaudhuri R.R."/>
            <person name="La Ragione R."/>
            <person name="Hildebrand F."/>
            <person name="Pallen M.J."/>
        </authorList>
    </citation>
    <scope>NUCLEOTIDE SEQUENCE</scope>
    <source>
        <strain evidence="3">4376</strain>
    </source>
</reference>
<dbReference type="Proteomes" id="UP000824189">
    <property type="component" value="Unassembled WGS sequence"/>
</dbReference>
<dbReference type="PROSITE" id="PS51257">
    <property type="entry name" value="PROKAR_LIPOPROTEIN"/>
    <property type="match status" value="1"/>
</dbReference>
<dbReference type="InterPro" id="IPR011044">
    <property type="entry name" value="Quino_amine_DH_bsu"/>
</dbReference>
<evidence type="ECO:0000313" key="4">
    <source>
        <dbReference type="Proteomes" id="UP000824189"/>
    </source>
</evidence>
<dbReference type="AlphaFoldDB" id="A0A9D1RXE3"/>